<evidence type="ECO:0000313" key="2">
    <source>
        <dbReference type="EnsemblPlants" id="cds.evm.model.05.1450"/>
    </source>
</evidence>
<evidence type="ECO:0000256" key="1">
    <source>
        <dbReference type="SAM" id="MobiDB-lite"/>
    </source>
</evidence>
<dbReference type="AlphaFoldDB" id="A0A803PLC5"/>
<dbReference type="EMBL" id="UZAU01000542">
    <property type="status" value="NOT_ANNOTATED_CDS"/>
    <property type="molecule type" value="Genomic_DNA"/>
</dbReference>
<evidence type="ECO:0000313" key="3">
    <source>
        <dbReference type="Proteomes" id="UP000596661"/>
    </source>
</evidence>
<dbReference type="Proteomes" id="UP000596661">
    <property type="component" value="Chromosome 5"/>
</dbReference>
<feature type="region of interest" description="Disordered" evidence="1">
    <location>
        <begin position="50"/>
        <end position="70"/>
    </location>
</feature>
<accession>A0A803PLC5</accession>
<proteinExistence type="predicted"/>
<reference evidence="2" key="1">
    <citation type="submission" date="2018-11" db="EMBL/GenBank/DDBJ databases">
        <authorList>
            <person name="Grassa J C."/>
        </authorList>
    </citation>
    <scope>NUCLEOTIDE SEQUENCE [LARGE SCALE GENOMIC DNA]</scope>
</reference>
<name>A0A803PLC5_CANSA</name>
<keyword evidence="3" id="KW-1185">Reference proteome</keyword>
<organism evidence="2 3">
    <name type="scientific">Cannabis sativa</name>
    <name type="common">Hemp</name>
    <name type="synonym">Marijuana</name>
    <dbReference type="NCBI Taxonomy" id="3483"/>
    <lineage>
        <taxon>Eukaryota</taxon>
        <taxon>Viridiplantae</taxon>
        <taxon>Streptophyta</taxon>
        <taxon>Embryophyta</taxon>
        <taxon>Tracheophyta</taxon>
        <taxon>Spermatophyta</taxon>
        <taxon>Magnoliopsida</taxon>
        <taxon>eudicotyledons</taxon>
        <taxon>Gunneridae</taxon>
        <taxon>Pentapetalae</taxon>
        <taxon>rosids</taxon>
        <taxon>fabids</taxon>
        <taxon>Rosales</taxon>
        <taxon>Cannabaceae</taxon>
        <taxon>Cannabis</taxon>
    </lineage>
</organism>
<reference evidence="2" key="2">
    <citation type="submission" date="2021-03" db="UniProtKB">
        <authorList>
            <consortium name="EnsemblPlants"/>
        </authorList>
    </citation>
    <scope>IDENTIFICATION</scope>
</reference>
<dbReference type="EnsemblPlants" id="evm.model.05.1450">
    <property type="protein sequence ID" value="cds.evm.model.05.1450"/>
    <property type="gene ID" value="evm.TU.05.1450"/>
</dbReference>
<dbReference type="Gramene" id="evm.model.05.1450">
    <property type="protein sequence ID" value="cds.evm.model.05.1450"/>
    <property type="gene ID" value="evm.TU.05.1450"/>
</dbReference>
<sequence length="100" mass="11589">MKPTFMNPRILTLLVRSHSNQCATSLMKRKISEFPPNKVHTPMRKPLWSQVKVQKKSKKPKFKAMRKPKKKCLQCHKSLTSTSKRLSLTFTPPLLQISTT</sequence>
<protein>
    <submittedName>
        <fullName evidence="2">Uncharacterized protein</fullName>
    </submittedName>
</protein>
<feature type="compositionally biased region" description="Basic residues" evidence="1">
    <location>
        <begin position="53"/>
        <end position="70"/>
    </location>
</feature>